<evidence type="ECO:0000256" key="1">
    <source>
        <dbReference type="ARBA" id="ARBA00023015"/>
    </source>
</evidence>
<proteinExistence type="predicted"/>
<dbReference type="AlphaFoldDB" id="A0A6I6HLD3"/>
<dbReference type="PANTHER" id="PTHR43537">
    <property type="entry name" value="TRANSCRIPTIONAL REGULATOR, GNTR FAMILY"/>
    <property type="match status" value="1"/>
</dbReference>
<dbReference type="SMART" id="SM00345">
    <property type="entry name" value="HTH_GNTR"/>
    <property type="match status" value="1"/>
</dbReference>
<protein>
    <submittedName>
        <fullName evidence="5">GntR family transcriptional regulator</fullName>
    </submittedName>
</protein>
<dbReference type="Proteomes" id="UP000425817">
    <property type="component" value="Chromosome"/>
</dbReference>
<dbReference type="Gene3D" id="1.20.120.530">
    <property type="entry name" value="GntR ligand-binding domain-like"/>
    <property type="match status" value="1"/>
</dbReference>
<dbReference type="InterPro" id="IPR011711">
    <property type="entry name" value="GntR_C"/>
</dbReference>
<dbReference type="InterPro" id="IPR000524">
    <property type="entry name" value="Tscrpt_reg_HTH_GntR"/>
</dbReference>
<dbReference type="OrthoDB" id="5243844at2"/>
<dbReference type="InterPro" id="IPR008920">
    <property type="entry name" value="TF_FadR/GntR_C"/>
</dbReference>
<sequence>MAADNVNPTSIAERVVEAILAQKLAPGERLGEQALAENFAVSRTMVREALMQLQARGFVEVQSRRGWYVVEPSAEEARDAFSARRIVEAGILAEIEGRPLQKAIRKLRDHIADEQRAIEGADAATRAFLLADFHVCLAEQMGHQLLVDVLRDLTARTTLAATLYQSKHEAGQSCAEHGAIVAALEAGDTATARKLMIDHIGNVERSLEVDTTAGPDAPARLRATLSPVALPRARR</sequence>
<evidence type="ECO:0000313" key="5">
    <source>
        <dbReference type="EMBL" id="QGW83736.1"/>
    </source>
</evidence>
<dbReference type="InterPro" id="IPR036388">
    <property type="entry name" value="WH-like_DNA-bd_sf"/>
</dbReference>
<dbReference type="EMBL" id="CP046622">
    <property type="protein sequence ID" value="QGW83736.1"/>
    <property type="molecule type" value="Genomic_DNA"/>
</dbReference>
<feature type="domain" description="HTH gntR-type" evidence="4">
    <location>
        <begin position="5"/>
        <end position="72"/>
    </location>
</feature>
<dbReference type="SUPFAM" id="SSF46785">
    <property type="entry name" value="Winged helix' DNA-binding domain"/>
    <property type="match status" value="1"/>
</dbReference>
<dbReference type="PROSITE" id="PS50949">
    <property type="entry name" value="HTH_GNTR"/>
    <property type="match status" value="1"/>
</dbReference>
<organism evidence="5 6">
    <name type="scientific">Variovorax paradoxus</name>
    <dbReference type="NCBI Taxonomy" id="34073"/>
    <lineage>
        <taxon>Bacteria</taxon>
        <taxon>Pseudomonadati</taxon>
        <taxon>Pseudomonadota</taxon>
        <taxon>Betaproteobacteria</taxon>
        <taxon>Burkholderiales</taxon>
        <taxon>Comamonadaceae</taxon>
        <taxon>Variovorax</taxon>
    </lineage>
</organism>
<dbReference type="PRINTS" id="PR00035">
    <property type="entry name" value="HTHGNTR"/>
</dbReference>
<dbReference type="CDD" id="cd07377">
    <property type="entry name" value="WHTH_GntR"/>
    <property type="match status" value="1"/>
</dbReference>
<name>A0A6I6HLD3_VARPD</name>
<dbReference type="InterPro" id="IPR036390">
    <property type="entry name" value="WH_DNA-bd_sf"/>
</dbReference>
<gene>
    <name evidence="5" type="ORF">GOQ09_20060</name>
</gene>
<keyword evidence="1" id="KW-0805">Transcription regulation</keyword>
<dbReference type="GO" id="GO:0003700">
    <property type="term" value="F:DNA-binding transcription factor activity"/>
    <property type="evidence" value="ECO:0007669"/>
    <property type="project" value="InterPro"/>
</dbReference>
<evidence type="ECO:0000256" key="3">
    <source>
        <dbReference type="ARBA" id="ARBA00023163"/>
    </source>
</evidence>
<evidence type="ECO:0000259" key="4">
    <source>
        <dbReference type="PROSITE" id="PS50949"/>
    </source>
</evidence>
<evidence type="ECO:0000256" key="2">
    <source>
        <dbReference type="ARBA" id="ARBA00023125"/>
    </source>
</evidence>
<dbReference type="Pfam" id="PF07729">
    <property type="entry name" value="FCD"/>
    <property type="match status" value="1"/>
</dbReference>
<dbReference type="GO" id="GO:0003677">
    <property type="term" value="F:DNA binding"/>
    <property type="evidence" value="ECO:0007669"/>
    <property type="project" value="UniProtKB-KW"/>
</dbReference>
<dbReference type="Pfam" id="PF00392">
    <property type="entry name" value="GntR"/>
    <property type="match status" value="1"/>
</dbReference>
<evidence type="ECO:0000313" key="6">
    <source>
        <dbReference type="Proteomes" id="UP000425817"/>
    </source>
</evidence>
<dbReference type="PANTHER" id="PTHR43537:SF53">
    <property type="entry name" value="HTH-TYPE TRANSCRIPTIONAL REPRESSOR NANR"/>
    <property type="match status" value="1"/>
</dbReference>
<accession>A0A6I6HLD3</accession>
<reference evidence="5 6" key="1">
    <citation type="submission" date="2019-12" db="EMBL/GenBank/DDBJ databases">
        <title>Hybrid Genome Assemblies of two High G+C Isolates from Undergraduate Microbiology Courses.</title>
        <authorList>
            <person name="Ne Ville C.J."/>
            <person name="Enright D."/>
            <person name="Hernandez I."/>
            <person name="Dodsworth J."/>
            <person name="Orwin P.M."/>
        </authorList>
    </citation>
    <scope>NUCLEOTIDE SEQUENCE [LARGE SCALE GENOMIC DNA]</scope>
    <source>
        <strain evidence="5 6">CSUSB</strain>
    </source>
</reference>
<dbReference type="Gene3D" id="1.10.10.10">
    <property type="entry name" value="Winged helix-like DNA-binding domain superfamily/Winged helix DNA-binding domain"/>
    <property type="match status" value="1"/>
</dbReference>
<keyword evidence="3" id="KW-0804">Transcription</keyword>
<keyword evidence="2" id="KW-0238">DNA-binding</keyword>
<dbReference type="SUPFAM" id="SSF48008">
    <property type="entry name" value="GntR ligand-binding domain-like"/>
    <property type="match status" value="1"/>
</dbReference>
<dbReference type="RefSeq" id="WP_157615128.1">
    <property type="nucleotide sequence ID" value="NZ_CP046622.1"/>
</dbReference>
<dbReference type="SMART" id="SM00895">
    <property type="entry name" value="FCD"/>
    <property type="match status" value="1"/>
</dbReference>